<name>A0A165E812_9BASI</name>
<reference evidence="2 3" key="1">
    <citation type="journal article" date="2016" name="Mol. Biol. Evol.">
        <title>Comparative Genomics of Early-Diverging Mushroom-Forming Fungi Provides Insights into the Origins of Lignocellulose Decay Capabilities.</title>
        <authorList>
            <person name="Nagy L.G."/>
            <person name="Riley R."/>
            <person name="Tritt A."/>
            <person name="Adam C."/>
            <person name="Daum C."/>
            <person name="Floudas D."/>
            <person name="Sun H."/>
            <person name="Yadav J.S."/>
            <person name="Pangilinan J."/>
            <person name="Larsson K.H."/>
            <person name="Matsuura K."/>
            <person name="Barry K."/>
            <person name="Labutti K."/>
            <person name="Kuo R."/>
            <person name="Ohm R.A."/>
            <person name="Bhattacharya S.S."/>
            <person name="Shirouzu T."/>
            <person name="Yoshinaga Y."/>
            <person name="Martin F.M."/>
            <person name="Grigoriev I.V."/>
            <person name="Hibbett D.S."/>
        </authorList>
    </citation>
    <scope>NUCLEOTIDE SEQUENCE [LARGE SCALE GENOMIC DNA]</scope>
    <source>
        <strain evidence="2 3">HHB12733</strain>
    </source>
</reference>
<dbReference type="CDD" id="cd00077">
    <property type="entry name" value="HDc"/>
    <property type="match status" value="1"/>
</dbReference>
<dbReference type="EMBL" id="KV424017">
    <property type="protein sequence ID" value="KZT54296.1"/>
    <property type="molecule type" value="Genomic_DNA"/>
</dbReference>
<dbReference type="Pfam" id="PF01966">
    <property type="entry name" value="HD"/>
    <property type="match status" value="1"/>
</dbReference>
<keyword evidence="3" id="KW-1185">Reference proteome</keyword>
<dbReference type="AlphaFoldDB" id="A0A165E812"/>
<accession>A0A165E812</accession>
<dbReference type="InterPro" id="IPR006674">
    <property type="entry name" value="HD_domain"/>
</dbReference>
<dbReference type="InParanoid" id="A0A165E812"/>
<organism evidence="2 3">
    <name type="scientific">Calocera cornea HHB12733</name>
    <dbReference type="NCBI Taxonomy" id="1353952"/>
    <lineage>
        <taxon>Eukaryota</taxon>
        <taxon>Fungi</taxon>
        <taxon>Dikarya</taxon>
        <taxon>Basidiomycota</taxon>
        <taxon>Agaricomycotina</taxon>
        <taxon>Dacrymycetes</taxon>
        <taxon>Dacrymycetales</taxon>
        <taxon>Dacrymycetaceae</taxon>
        <taxon>Calocera</taxon>
    </lineage>
</organism>
<dbReference type="InterPro" id="IPR003607">
    <property type="entry name" value="HD/PDEase_dom"/>
</dbReference>
<dbReference type="STRING" id="1353952.A0A165E812"/>
<dbReference type="InterPro" id="IPR052567">
    <property type="entry name" value="OP_Dioxygenase"/>
</dbReference>
<dbReference type="OrthoDB" id="445007at2759"/>
<dbReference type="InterPro" id="IPR006675">
    <property type="entry name" value="HDIG_dom"/>
</dbReference>
<protein>
    <recommendedName>
        <fullName evidence="1">HD domain-containing protein</fullName>
    </recommendedName>
</protein>
<evidence type="ECO:0000313" key="3">
    <source>
        <dbReference type="Proteomes" id="UP000076842"/>
    </source>
</evidence>
<dbReference type="PANTHER" id="PTHR40202">
    <property type="match status" value="1"/>
</dbReference>
<feature type="domain" description="HD" evidence="1">
    <location>
        <begin position="34"/>
        <end position="112"/>
    </location>
</feature>
<gene>
    <name evidence="2" type="ORF">CALCODRAFT_557043</name>
</gene>
<dbReference type="NCBIfam" id="TIGR00277">
    <property type="entry name" value="HDIG"/>
    <property type="match status" value="1"/>
</dbReference>
<dbReference type="Proteomes" id="UP000076842">
    <property type="component" value="Unassembled WGS sequence"/>
</dbReference>
<proteinExistence type="predicted"/>
<sequence length="195" mass="21419">MTTDAPQHTVDHLFHLLISQGDADYIGEKVSQLQHCLQAAHLAQSAGSDEETILAALLHDIGQFLPEDAAEAMMTEQGSVGRQGHEQLGATYLAELGFSRKVCDLVGAHVVAKRYLTAIDKSYYDGLSDASRMSLRFQGGPFTSPEVEDFERDPIFPAKVALRKWDDQAKVVGLVVPEVDAYRPMALRHLLLQSS</sequence>
<evidence type="ECO:0000313" key="2">
    <source>
        <dbReference type="EMBL" id="KZT54296.1"/>
    </source>
</evidence>
<dbReference type="PANTHER" id="PTHR40202:SF1">
    <property type="entry name" value="HD DOMAIN-CONTAINING PROTEIN"/>
    <property type="match status" value="1"/>
</dbReference>
<dbReference type="SUPFAM" id="SSF109604">
    <property type="entry name" value="HD-domain/PDEase-like"/>
    <property type="match status" value="1"/>
</dbReference>
<dbReference type="Gene3D" id="1.10.3210.10">
    <property type="entry name" value="Hypothetical protein af1432"/>
    <property type="match status" value="1"/>
</dbReference>
<evidence type="ECO:0000259" key="1">
    <source>
        <dbReference type="Pfam" id="PF01966"/>
    </source>
</evidence>